<protein>
    <submittedName>
        <fullName evidence="2">Leucine-rich repeat domain-containing protein</fullName>
    </submittedName>
</protein>
<feature type="region of interest" description="Disordered" evidence="1">
    <location>
        <begin position="1423"/>
        <end position="1491"/>
    </location>
</feature>
<proteinExistence type="predicted"/>
<dbReference type="InterPro" id="IPR032675">
    <property type="entry name" value="LRR_dom_sf"/>
</dbReference>
<organism evidence="2 3">
    <name type="scientific">Dorea formicigenerans</name>
    <dbReference type="NCBI Taxonomy" id="39486"/>
    <lineage>
        <taxon>Bacteria</taxon>
        <taxon>Bacillati</taxon>
        <taxon>Bacillota</taxon>
        <taxon>Clostridia</taxon>
        <taxon>Lachnospirales</taxon>
        <taxon>Lachnospiraceae</taxon>
        <taxon>Dorea</taxon>
    </lineage>
</organism>
<feature type="compositionally biased region" description="Gly residues" evidence="1">
    <location>
        <begin position="155"/>
        <end position="174"/>
    </location>
</feature>
<evidence type="ECO:0000313" key="2">
    <source>
        <dbReference type="EMBL" id="RGW55289.1"/>
    </source>
</evidence>
<accession>A0A395XQM4</accession>
<feature type="region of interest" description="Disordered" evidence="1">
    <location>
        <begin position="51"/>
        <end position="94"/>
    </location>
</feature>
<feature type="region of interest" description="Disordered" evidence="1">
    <location>
        <begin position="155"/>
        <end position="222"/>
    </location>
</feature>
<dbReference type="SUPFAM" id="SSF52058">
    <property type="entry name" value="L domain-like"/>
    <property type="match status" value="1"/>
</dbReference>
<evidence type="ECO:0000256" key="1">
    <source>
        <dbReference type="SAM" id="MobiDB-lite"/>
    </source>
</evidence>
<feature type="compositionally biased region" description="Basic and acidic residues" evidence="1">
    <location>
        <begin position="1475"/>
        <end position="1485"/>
    </location>
</feature>
<dbReference type="InterPro" id="IPR026906">
    <property type="entry name" value="LRR_5"/>
</dbReference>
<dbReference type="Pfam" id="PF13306">
    <property type="entry name" value="LRR_5"/>
    <property type="match status" value="4"/>
</dbReference>
<dbReference type="EMBL" id="QSAJ01000004">
    <property type="protein sequence ID" value="RGW55289.1"/>
    <property type="molecule type" value="Genomic_DNA"/>
</dbReference>
<sequence length="1491" mass="166871">MEDKKLKKIGVAAVSASVLTVGTVAFVAAYQSGSTFNPSDSNRELQTNQVIFSDEDDSVGHKKNESKKNESQMLDKNQDQDSQSQPKAKSQADYLFENDVKLAENTKSSAMINDGNENTSFGNLLDDVAQTPGNKHGTILDITGDAGNADTIIHGGNGNGSGTGTGNGGNGTGSGNHVNGNNHGNPNNGSNKYTEISDPDSKKPAATDDIFTNRPFTETDVANKENPKIHLMQPGSASYCLYMGQQVTEKDIYNALDTYVLTGKGLDCVRYNWDENAYGKYVRIDSVSFDGGNTWENTFPLTIPEEMNQDTMLIKASYRLKEEEKWNEYVYDNELSGVHEEWISYEVKKACIFLMTEELPEGTSQIDETKVLTVDEQKYPDGETFSLFKYTDKLLKARGFGDTSESGTGKRIHALLPGWQENGVKVPWLYPITRGRHIIEPQDLVPLSDEYKAVMKNYWLDDNFQPDLSDGKLYNLQTMTDYEKKSLLGKSQKEYLQVDVPKHMQAVDMEEDADLKVEYLSVPDTVVYVNGSSQGLTVDQGYIVDEDNPYYTATDEGILTNKAEMEYQAIPAKIRELSVPENVTKVNLLGNNNVSVLKFKTDSIEQIPELEFSQTDMWGDVTLKGQNCEVIVKDALLNDFIEKNKEHFIDHNTSTGYANFKSIASEEEPDVVYTVASDGQVKGNNAALRKVIDTGRSTVQLNSDTKYVMENAFDGIASVNRLQMPDNGESIELEKNCFAGSSIKNILCYSEEQYNYVAGRLKESAAPEDIQVELVKLQTSQEGFSYYEETIDGENGAVLVKAPKELKEFAGQVTAEDGMTVTISDIADSAFAGCTDLTWVELPESVTTIGYGAFYGCNSLQGILIHAKEYIYIGNRSFDNCSSLRFVASNAMTAEMQDGYDPVISQMYNWTQMTYFYAPTNSTGYGEHALSFTPESGVEEYSMADISDNCKMLYGNSYADDGESYPWLGIRSGTNAGEQVELPVTTLELYSYSMADMKSSTGKYEINWSDLDQLQYFDEGVFYESDLGGDILLDQGSTYLSDYVFRGCREITNLQVTGQVTHLGNLVFEECEKLGSVTLGSAGEDVSITANIFYGCNALRNLTLGGNYNEFKLTMQGRMPYQFNSAWTQEEEWETLHITIPYDPGHFYIKKWRFYLAGYREEYNVESGYVYPPYLDMWEGLYREYLWDYGEYPTYEQIDKEVEEKLVAAENGLRKMLGEEPVDEPTNFFPYRRDDNTLTLVGAPSNIEDAFLWGEMMEFPEGWSLDYIASGAFSKSKNLRSMTFIDNLKGIYPDIFSGVESDTVTMRFWTDAVPKLMIEKQGVPFDFGIDNSRIKLEINSGMGEAFINNWSYPLAGYSSRETMEEAVKAELTEKNGGTEPTEEELKTEVDLRILPYMNIVRGWIGLDPVQSFDAIGKGAEKIDSNDAVENAGESEDKDTKDDEQVNDILPDNTLMDEDTSGDDQAEDKSQTVTTEQREDVKKEESNFDSQD</sequence>
<dbReference type="Gene3D" id="3.80.10.10">
    <property type="entry name" value="Ribonuclease Inhibitor"/>
    <property type="match status" value="2"/>
</dbReference>
<feature type="compositionally biased region" description="Acidic residues" evidence="1">
    <location>
        <begin position="1454"/>
        <end position="1465"/>
    </location>
</feature>
<dbReference type="PANTHER" id="PTHR45661:SF3">
    <property type="entry name" value="IG-LIKE DOMAIN-CONTAINING PROTEIN"/>
    <property type="match status" value="1"/>
</dbReference>
<feature type="compositionally biased region" description="Polar residues" evidence="1">
    <location>
        <begin position="71"/>
        <end position="88"/>
    </location>
</feature>
<gene>
    <name evidence="2" type="ORF">DWV67_02820</name>
</gene>
<reference evidence="2 3" key="1">
    <citation type="submission" date="2018-08" db="EMBL/GenBank/DDBJ databases">
        <title>A genome reference for cultivated species of the human gut microbiota.</title>
        <authorList>
            <person name="Zou Y."/>
            <person name="Xue W."/>
            <person name="Luo G."/>
        </authorList>
    </citation>
    <scope>NUCLEOTIDE SEQUENCE [LARGE SCALE GENOMIC DNA]</scope>
    <source>
        <strain evidence="2 3">AF12-11</strain>
    </source>
</reference>
<evidence type="ECO:0000313" key="3">
    <source>
        <dbReference type="Proteomes" id="UP000266376"/>
    </source>
</evidence>
<dbReference type="Proteomes" id="UP000266376">
    <property type="component" value="Unassembled WGS sequence"/>
</dbReference>
<feature type="compositionally biased region" description="Basic and acidic residues" evidence="1">
    <location>
        <begin position="58"/>
        <end position="70"/>
    </location>
</feature>
<feature type="compositionally biased region" description="Low complexity" evidence="1">
    <location>
        <begin position="175"/>
        <end position="191"/>
    </location>
</feature>
<dbReference type="InterPro" id="IPR053139">
    <property type="entry name" value="Surface_bspA-like"/>
</dbReference>
<dbReference type="PANTHER" id="PTHR45661">
    <property type="entry name" value="SURFACE ANTIGEN"/>
    <property type="match status" value="1"/>
</dbReference>
<comment type="caution">
    <text evidence="2">The sequence shown here is derived from an EMBL/GenBank/DDBJ whole genome shotgun (WGS) entry which is preliminary data.</text>
</comment>
<name>A0A395XQM4_9FIRM</name>